<dbReference type="FunFam" id="3.50.30.30:FF:000005">
    <property type="entry name" value="subtilisin-like protease SBT1.5"/>
    <property type="match status" value="1"/>
</dbReference>
<dbReference type="InterPro" id="IPR010259">
    <property type="entry name" value="S8pro/Inhibitor_I9"/>
</dbReference>
<dbReference type="InterPro" id="IPR037045">
    <property type="entry name" value="S8pro/Inhibitor_I9_sf"/>
</dbReference>
<evidence type="ECO:0000259" key="12">
    <source>
        <dbReference type="Pfam" id="PF00082"/>
    </source>
</evidence>
<dbReference type="FunFam" id="3.30.70.80:FF:000002">
    <property type="entry name" value="Subtilisin-like protease SBT5.3"/>
    <property type="match status" value="1"/>
</dbReference>
<keyword evidence="6 9" id="KW-0720">Serine protease</keyword>
<evidence type="ECO:0000256" key="8">
    <source>
        <dbReference type="PIRSR" id="PIRSR615500-1"/>
    </source>
</evidence>
<feature type="domain" description="PA" evidence="13">
    <location>
        <begin position="1103"/>
        <end position="1189"/>
    </location>
</feature>
<dbReference type="InterPro" id="IPR041469">
    <property type="entry name" value="Subtilisin-like_FN3"/>
</dbReference>
<feature type="domain" description="Inhibitor I9" evidence="14">
    <location>
        <begin position="37"/>
        <end position="115"/>
    </location>
</feature>
<dbReference type="PROSITE" id="PS00138">
    <property type="entry name" value="SUBTILASE_SER"/>
    <property type="match status" value="2"/>
</dbReference>
<reference evidence="16 17" key="1">
    <citation type="submission" date="2024-05" db="EMBL/GenBank/DDBJ databases">
        <title>Haplotype-resolved chromosome-level genome assembly of Huyou (Citrus changshanensis).</title>
        <authorList>
            <person name="Miao C."/>
            <person name="Chen W."/>
            <person name="Wu Y."/>
            <person name="Wang L."/>
            <person name="Zhao S."/>
            <person name="Grierson D."/>
            <person name="Xu C."/>
            <person name="Chen K."/>
        </authorList>
    </citation>
    <scope>NUCLEOTIDE SEQUENCE [LARGE SCALE GENOMIC DNA]</scope>
    <source>
        <strain evidence="16">01-14</strain>
        <tissue evidence="16">Leaf</tissue>
    </source>
</reference>
<evidence type="ECO:0000313" key="17">
    <source>
        <dbReference type="Proteomes" id="UP001428341"/>
    </source>
</evidence>
<dbReference type="InterPro" id="IPR000209">
    <property type="entry name" value="Peptidase_S8/S53_dom"/>
</dbReference>
<dbReference type="InterPro" id="IPR034197">
    <property type="entry name" value="Peptidases_S8_3"/>
</dbReference>
<feature type="active site" description="Charge relay system" evidence="9">
    <location>
        <position position="536"/>
    </location>
</feature>
<gene>
    <name evidence="16" type="ORF">WN944_017630</name>
</gene>
<protein>
    <submittedName>
        <fullName evidence="16">Uncharacterized protein</fullName>
    </submittedName>
</protein>
<evidence type="ECO:0000256" key="10">
    <source>
        <dbReference type="RuleBase" id="RU003355"/>
    </source>
</evidence>
<dbReference type="Proteomes" id="UP001428341">
    <property type="component" value="Unassembled WGS sequence"/>
</dbReference>
<evidence type="ECO:0000256" key="2">
    <source>
        <dbReference type="ARBA" id="ARBA00011073"/>
    </source>
</evidence>
<dbReference type="Gene3D" id="3.40.50.200">
    <property type="entry name" value="Peptidase S8/S53 domain"/>
    <property type="match status" value="2"/>
</dbReference>
<feature type="active site" description="Charge relay system" evidence="9">
    <location>
        <position position="210"/>
    </location>
</feature>
<keyword evidence="4 11" id="KW-0732">Signal</keyword>
<dbReference type="InterPro" id="IPR023827">
    <property type="entry name" value="Peptidase_S8_Asp-AS"/>
</dbReference>
<keyword evidence="7" id="KW-0325">Glycoprotein</keyword>
<feature type="active site" description="Charge relay system" evidence="9">
    <location>
        <position position="145"/>
    </location>
</feature>
<accession>A0AAP0MGL9</accession>
<dbReference type="Pfam" id="PF05922">
    <property type="entry name" value="Inhibitor_I9"/>
    <property type="match status" value="2"/>
</dbReference>
<dbReference type="Pfam" id="PF00082">
    <property type="entry name" value="Peptidase_S8"/>
    <property type="match status" value="2"/>
</dbReference>
<comment type="similarity">
    <text evidence="2 9 10">Belongs to the peptidase S8 family.</text>
</comment>
<dbReference type="GO" id="GO:0004252">
    <property type="term" value="F:serine-type endopeptidase activity"/>
    <property type="evidence" value="ECO:0007669"/>
    <property type="project" value="UniProtKB-UniRule"/>
</dbReference>
<organism evidence="16 17">
    <name type="scientific">Citrus x changshan-huyou</name>
    <dbReference type="NCBI Taxonomy" id="2935761"/>
    <lineage>
        <taxon>Eukaryota</taxon>
        <taxon>Viridiplantae</taxon>
        <taxon>Streptophyta</taxon>
        <taxon>Embryophyta</taxon>
        <taxon>Tracheophyta</taxon>
        <taxon>Spermatophyta</taxon>
        <taxon>Magnoliopsida</taxon>
        <taxon>eudicotyledons</taxon>
        <taxon>Gunneridae</taxon>
        <taxon>Pentapetalae</taxon>
        <taxon>rosids</taxon>
        <taxon>malvids</taxon>
        <taxon>Sapindales</taxon>
        <taxon>Rutaceae</taxon>
        <taxon>Aurantioideae</taxon>
        <taxon>Citrus</taxon>
    </lineage>
</organism>
<proteinExistence type="inferred from homology"/>
<evidence type="ECO:0000256" key="4">
    <source>
        <dbReference type="ARBA" id="ARBA00022729"/>
    </source>
</evidence>
<evidence type="ECO:0000259" key="14">
    <source>
        <dbReference type="Pfam" id="PF05922"/>
    </source>
</evidence>
<dbReference type="Gene3D" id="3.30.70.80">
    <property type="entry name" value="Peptidase S8 propeptide/proteinase inhibitor I9"/>
    <property type="match status" value="2"/>
</dbReference>
<dbReference type="Gene3D" id="2.60.40.2310">
    <property type="match status" value="2"/>
</dbReference>
<dbReference type="Gene3D" id="3.50.30.30">
    <property type="match status" value="2"/>
</dbReference>
<dbReference type="GO" id="GO:0006508">
    <property type="term" value="P:proteolysis"/>
    <property type="evidence" value="ECO:0007669"/>
    <property type="project" value="UniProtKB-KW"/>
</dbReference>
<dbReference type="GO" id="GO:0005576">
    <property type="term" value="C:extracellular region"/>
    <property type="evidence" value="ECO:0007669"/>
    <property type="project" value="UniProtKB-SubCell"/>
</dbReference>
<evidence type="ECO:0000256" key="3">
    <source>
        <dbReference type="ARBA" id="ARBA00022670"/>
    </source>
</evidence>
<dbReference type="InterPro" id="IPR036852">
    <property type="entry name" value="Peptidase_S8/S53_dom_sf"/>
</dbReference>
<dbReference type="CDD" id="cd04852">
    <property type="entry name" value="Peptidases_S8_3"/>
    <property type="match status" value="2"/>
</dbReference>
<evidence type="ECO:0000313" key="16">
    <source>
        <dbReference type="EMBL" id="KAK9202420.1"/>
    </source>
</evidence>
<dbReference type="InterPro" id="IPR015500">
    <property type="entry name" value="Peptidase_S8_subtilisin-rel"/>
</dbReference>
<feature type="domain" description="Peptidase S8/S53" evidence="12">
    <location>
        <begin position="137"/>
        <end position="587"/>
    </location>
</feature>
<evidence type="ECO:0000256" key="7">
    <source>
        <dbReference type="ARBA" id="ARBA00023180"/>
    </source>
</evidence>
<feature type="active site" description="Charge relay system" evidence="8 9">
    <location>
        <position position="1274"/>
    </location>
</feature>
<evidence type="ECO:0000256" key="5">
    <source>
        <dbReference type="ARBA" id="ARBA00022801"/>
    </source>
</evidence>
<evidence type="ECO:0000256" key="6">
    <source>
        <dbReference type="ARBA" id="ARBA00022825"/>
    </source>
</evidence>
<dbReference type="InterPro" id="IPR023828">
    <property type="entry name" value="Peptidase_S8_Ser-AS"/>
</dbReference>
<dbReference type="InterPro" id="IPR045051">
    <property type="entry name" value="SBT"/>
</dbReference>
<evidence type="ECO:0000259" key="15">
    <source>
        <dbReference type="Pfam" id="PF17766"/>
    </source>
</evidence>
<dbReference type="CDD" id="cd02120">
    <property type="entry name" value="PA_subtilisin_like"/>
    <property type="match status" value="2"/>
</dbReference>
<evidence type="ECO:0000256" key="11">
    <source>
        <dbReference type="SAM" id="SignalP"/>
    </source>
</evidence>
<dbReference type="EMBL" id="JBCGBO010000005">
    <property type="protein sequence ID" value="KAK9202420.1"/>
    <property type="molecule type" value="Genomic_DNA"/>
</dbReference>
<feature type="signal peptide" evidence="11">
    <location>
        <begin position="1"/>
        <end position="28"/>
    </location>
</feature>
<dbReference type="InterPro" id="IPR003137">
    <property type="entry name" value="PA_domain"/>
</dbReference>
<dbReference type="Pfam" id="PF17766">
    <property type="entry name" value="fn3_6"/>
    <property type="match status" value="2"/>
</dbReference>
<keyword evidence="5 9" id="KW-0378">Hydrolase</keyword>
<feature type="domain" description="Peptidase S8/S53" evidence="12">
    <location>
        <begin position="867"/>
        <end position="1315"/>
    </location>
</feature>
<comment type="subcellular location">
    <subcellularLocation>
        <location evidence="1">Secreted</location>
    </subcellularLocation>
</comment>
<feature type="chain" id="PRO_5042822213" evidence="11">
    <location>
        <begin position="29"/>
        <end position="1493"/>
    </location>
</feature>
<feature type="active site" description="Charge relay system" evidence="8 9">
    <location>
        <position position="875"/>
    </location>
</feature>
<dbReference type="SUPFAM" id="SSF52743">
    <property type="entry name" value="Subtilisin-like"/>
    <property type="match status" value="2"/>
</dbReference>
<evidence type="ECO:0000256" key="9">
    <source>
        <dbReference type="PROSITE-ProRule" id="PRU01240"/>
    </source>
</evidence>
<dbReference type="FunFam" id="3.40.50.200:FF:000006">
    <property type="entry name" value="Subtilisin-like protease SBT1.5"/>
    <property type="match status" value="2"/>
</dbReference>
<feature type="domain" description="Inhibitor I9" evidence="14">
    <location>
        <begin position="753"/>
        <end position="843"/>
    </location>
</feature>
<feature type="domain" description="Subtilisin-like protease fibronectin type-III" evidence="15">
    <location>
        <begin position="1392"/>
        <end position="1490"/>
    </location>
</feature>
<keyword evidence="17" id="KW-1185">Reference proteome</keyword>
<dbReference type="PRINTS" id="PR00723">
    <property type="entry name" value="SUBTILISIN"/>
</dbReference>
<dbReference type="Pfam" id="PF02225">
    <property type="entry name" value="PA"/>
    <property type="match status" value="1"/>
</dbReference>
<feature type="active site" description="Charge relay system" evidence="8 9">
    <location>
        <position position="948"/>
    </location>
</feature>
<dbReference type="PANTHER" id="PTHR10795">
    <property type="entry name" value="PROPROTEIN CONVERTASE SUBTILISIN/KEXIN"/>
    <property type="match status" value="1"/>
</dbReference>
<evidence type="ECO:0000259" key="13">
    <source>
        <dbReference type="Pfam" id="PF02225"/>
    </source>
</evidence>
<dbReference type="PROSITE" id="PS00136">
    <property type="entry name" value="SUBTILASE_ASP"/>
    <property type="match status" value="1"/>
</dbReference>
<feature type="domain" description="Subtilisin-like protease fibronectin type-III" evidence="15">
    <location>
        <begin position="645"/>
        <end position="726"/>
    </location>
</feature>
<comment type="caution">
    <text evidence="16">The sequence shown here is derived from an EMBL/GenBank/DDBJ whole genome shotgun (WGS) entry which is preliminary data.</text>
</comment>
<sequence>MAKLMMKCLCYFSYQLLLILILTAPLDATEENQKNFYVAYLGDQPVDKDLAVQTHIQILASVKGGSYHDAKESIVYSYTESFNAFAAKLSNDEAQKLQRMDRVLSVFPNRYHQLHTTRSWDFIGLPQTARRNLKIESDIVVGLMDTGITPESESFKDSGFGPPPAKWKGKCGHFANFSGCNNKLIGARYFKLDGTPDPWDILSPIDVDGHGTHTSSTLAGNVVANASLYGLARGAARGAVPNARVAAYKVCWVSSGCSDMDILAAFDAAIHDGVNVISISIGGATEDYASDTISVGAFHALKKGIVTVASAGNDGPKWGTVSNHAPWLVTVAASGIDRQFKSKVKTGNGRSVSGVGVNTFDPKEKFYPLVSGADVAKNSESRDSARFCFDDSLDPKKVKGKLVYCKLGTWGADSVIKGIGGVGIIVGSEQFLDVAQIYMAPGTMVNVTDGDNITDYIHSTRSPSAMIYKSQEVKVRAPFIASFSSRGPNPGSKHLLKPDIAAPGIDILASYTLMKSLTGLKGDTQYSKFTLMSGTSMACPHIAGVVAYVKSFHPSWSPAAIKSAIMTTAKPMSQRVNNEAEFAYGAGQVNPQKAVSPGLVYDMDDMSYIQFLCHEGYNGSSLAVLVGSKSINCTSLIPGVGYDALNYPTMQVSLKSNGELTTAIFRRRVTNVGPRLSIYNATIKAPKGVNITVKPMSLSFSRTSHKRSFSVVVKAKPMSSTQVLSAIMVLRTFLLLLVLTATTSIASIGKQTTYVIHMDKSKIAANHSPGSVRQFYEAVIDSINKFSSQQEDQEQETTPPQILYAYENAISGFAAKLSTKQLKSLETVDGFLSATPDELLTLHTTYSPHFLGLESGIGLWDATNLAKDVIVGVIDTGIWPEHIAFQDTGMPPAPSRWKGGCEEGTKFSQSNCNNKFIGARAFFKGYESVVGRINETVDYRSPRDAQGHGTHTASTAAGNIVANANLFGLARGKAAGMRYTSRIAAYKACWSLGCSSSDILAAIDKAVADGVDVLSLSLGGSSRPYYRDTVAIASFGATQSGVFVSCSAGNSGPSISTVDNTAPWIMTVAASYTDRSFPAIVKLGNGHSFEGSSLYSGKGSKQLPLVFGKTAGVSGAEYCINGSLNRKLVKGKIVICQRGLNSRTGKGEQVKLAGGAGMLLLNSDKEGEELIADAHVLPAATLGASAGKAVKKYVNSTKRPTASIVFKGTVFGNPAPVIASFSSRGPSLVGPDVIKPDVTAPGVNILAAWPATTSPSMLKSDDRRVLFNIISGTSMSCPHVSGLAALLKSVHEDWSTAAIKSALMTTAYTLNNRNSPIADVGGSSDTPLATAFAFGSGHVDPESASDPGLIYDIATEDYLDYLCSLNYTSLQLALFAGGNFTCPNPSAFHPGKLNYPSFAVNFKGNVKNMSLEYERSVTNVGTSYCTYAVKVEEPNGVLVTITPPILSFQKIGEILSYKVTFVSLRGASNESFGSLTWVSGKYAVKSPIAVTWQ</sequence>
<keyword evidence="3 9" id="KW-0645">Protease</keyword>
<name>A0AAP0MGL9_9ROSI</name>
<evidence type="ECO:0000256" key="1">
    <source>
        <dbReference type="ARBA" id="ARBA00004613"/>
    </source>
</evidence>
<dbReference type="PROSITE" id="PS51892">
    <property type="entry name" value="SUBTILASE"/>
    <property type="match status" value="2"/>
</dbReference>